<dbReference type="InterPro" id="IPR036457">
    <property type="entry name" value="PPM-type-like_dom_sf"/>
</dbReference>
<dbReference type="RefSeq" id="WP_281487437.1">
    <property type="nucleotide sequence ID" value="NZ_JASATX010000001.1"/>
</dbReference>
<dbReference type="Pfam" id="PF13672">
    <property type="entry name" value="PP2C_2"/>
    <property type="match status" value="1"/>
</dbReference>
<proteinExistence type="predicted"/>
<evidence type="ECO:0000313" key="3">
    <source>
        <dbReference type="EMBL" id="MDI2097649.1"/>
    </source>
</evidence>
<dbReference type="EMBL" id="JASATX010000001">
    <property type="protein sequence ID" value="MDI2097649.1"/>
    <property type="molecule type" value="Genomic_DNA"/>
</dbReference>
<keyword evidence="4" id="KW-1185">Reference proteome</keyword>
<protein>
    <submittedName>
        <fullName evidence="3">Protein phosphatase 2C domain-containing protein</fullName>
    </submittedName>
</protein>
<dbReference type="GO" id="GO:0004722">
    <property type="term" value="F:protein serine/threonine phosphatase activity"/>
    <property type="evidence" value="ECO:0007669"/>
    <property type="project" value="InterPro"/>
</dbReference>
<feature type="region of interest" description="Disordered" evidence="1">
    <location>
        <begin position="263"/>
        <end position="296"/>
    </location>
</feature>
<dbReference type="PANTHER" id="PTHR47992">
    <property type="entry name" value="PROTEIN PHOSPHATASE"/>
    <property type="match status" value="1"/>
</dbReference>
<reference evidence="3 4" key="1">
    <citation type="submission" date="2023-04" db="EMBL/GenBank/DDBJ databases">
        <title>Klugiella caeni sp. nov. isolated from the sludge of biochemical tank.</title>
        <authorList>
            <person name="Geng K."/>
        </authorList>
    </citation>
    <scope>NUCLEOTIDE SEQUENCE [LARGE SCALE GENOMIC DNA]</scope>
    <source>
        <strain evidence="3 4">YN-L-19</strain>
    </source>
</reference>
<feature type="compositionally biased region" description="Basic and acidic residues" evidence="1">
    <location>
        <begin position="276"/>
        <end position="296"/>
    </location>
</feature>
<comment type="caution">
    <text evidence="3">The sequence shown here is derived from an EMBL/GenBank/DDBJ whole genome shotgun (WGS) entry which is preliminary data.</text>
</comment>
<dbReference type="Gene3D" id="3.60.40.10">
    <property type="entry name" value="PPM-type phosphatase domain"/>
    <property type="match status" value="1"/>
</dbReference>
<dbReference type="SMART" id="SM00332">
    <property type="entry name" value="PP2Cc"/>
    <property type="match status" value="1"/>
</dbReference>
<dbReference type="AlphaFoldDB" id="A0AAW6T2J5"/>
<dbReference type="Proteomes" id="UP001321506">
    <property type="component" value="Unassembled WGS sequence"/>
</dbReference>
<dbReference type="CDD" id="cd00143">
    <property type="entry name" value="PP2Cc"/>
    <property type="match status" value="1"/>
</dbReference>
<dbReference type="PROSITE" id="PS51746">
    <property type="entry name" value="PPM_2"/>
    <property type="match status" value="1"/>
</dbReference>
<name>A0AAW6T2J5_9MICO</name>
<evidence type="ECO:0000259" key="2">
    <source>
        <dbReference type="PROSITE" id="PS51746"/>
    </source>
</evidence>
<dbReference type="InterPro" id="IPR015655">
    <property type="entry name" value="PP2C"/>
</dbReference>
<organism evidence="3 4">
    <name type="scientific">Ruicaihuangia caeni</name>
    <dbReference type="NCBI Taxonomy" id="3042517"/>
    <lineage>
        <taxon>Bacteria</taxon>
        <taxon>Bacillati</taxon>
        <taxon>Actinomycetota</taxon>
        <taxon>Actinomycetes</taxon>
        <taxon>Micrococcales</taxon>
        <taxon>Microbacteriaceae</taxon>
        <taxon>Ruicaihuangia</taxon>
    </lineage>
</organism>
<evidence type="ECO:0000256" key="1">
    <source>
        <dbReference type="SAM" id="MobiDB-lite"/>
    </source>
</evidence>
<accession>A0AAW6T2J5</accession>
<dbReference type="SMART" id="SM00331">
    <property type="entry name" value="PP2C_SIG"/>
    <property type="match status" value="1"/>
</dbReference>
<feature type="domain" description="PPM-type phosphatase" evidence="2">
    <location>
        <begin position="17"/>
        <end position="258"/>
    </location>
</feature>
<evidence type="ECO:0000313" key="4">
    <source>
        <dbReference type="Proteomes" id="UP001321506"/>
    </source>
</evidence>
<sequence>MSQQSSVALPHGRVDVVASARTDVGQVRRVNEDGFLSQMPVFLVADGMGGHARGDLASRTVCEVFADRIEAGRPTTPEQVLDAIETANASVRRVDPSAMSGTTLSGIALVGTRDGAQHYWMVFNIGDSRVYGWDGSELAQLSVDHSLVQELLDAGRIGETEALTHPQRNVITRAIGAAEQVDSDVWLIPAKGRQTFLVCSDGLTKELADTDIAEVLAGAAASSENADRRPQTPIAELLVQRAVAAGGRDNVTALVVDAIVHGRSGDGDGDCDDETTIDRGDVARELEDTLPRRPRP</sequence>
<dbReference type="InterPro" id="IPR001932">
    <property type="entry name" value="PPM-type_phosphatase-like_dom"/>
</dbReference>
<dbReference type="SUPFAM" id="SSF81606">
    <property type="entry name" value="PP2C-like"/>
    <property type="match status" value="1"/>
</dbReference>
<gene>
    <name evidence="3" type="ORF">QF206_01530</name>
</gene>